<feature type="region of interest" description="Disordered" evidence="3">
    <location>
        <begin position="84"/>
        <end position="152"/>
    </location>
</feature>
<comment type="caution">
    <text evidence="4">The sequence shown here is derived from an EMBL/GenBank/DDBJ whole genome shotgun (WGS) entry which is preliminary data.</text>
</comment>
<reference evidence="4 5" key="1">
    <citation type="journal article" date="2016" name="DNA Res.">
        <title>The draft genome of MD-2 pineapple using hybrid error correction of long reads.</title>
        <authorList>
            <person name="Redwan R.M."/>
            <person name="Saidin A."/>
            <person name="Kumar S.V."/>
        </authorList>
    </citation>
    <scope>NUCLEOTIDE SEQUENCE [LARGE SCALE GENOMIC DNA]</scope>
    <source>
        <strain evidence="5">cv. MD2</strain>
        <tissue evidence="4">Leaf</tissue>
    </source>
</reference>
<organism evidence="4 5">
    <name type="scientific">Ananas comosus</name>
    <name type="common">Pineapple</name>
    <name type="synonym">Ananas ananas</name>
    <dbReference type="NCBI Taxonomy" id="4615"/>
    <lineage>
        <taxon>Eukaryota</taxon>
        <taxon>Viridiplantae</taxon>
        <taxon>Streptophyta</taxon>
        <taxon>Embryophyta</taxon>
        <taxon>Tracheophyta</taxon>
        <taxon>Spermatophyta</taxon>
        <taxon>Magnoliopsida</taxon>
        <taxon>Liliopsida</taxon>
        <taxon>Poales</taxon>
        <taxon>Bromeliaceae</taxon>
        <taxon>Bromelioideae</taxon>
        <taxon>Ananas</taxon>
    </lineage>
</organism>
<name>A0A199W7I9_ANACO</name>
<dbReference type="PANTHER" id="PTHR16193">
    <property type="entry name" value="TETRATRICOPEPTIDE REPEAT PROTEIN 27"/>
    <property type="match status" value="1"/>
</dbReference>
<dbReference type="Proteomes" id="UP000092600">
    <property type="component" value="Unassembled WGS sequence"/>
</dbReference>
<dbReference type="EMBL" id="LSRQ01000096">
    <property type="protein sequence ID" value="OAY85422.1"/>
    <property type="molecule type" value="Genomic_DNA"/>
</dbReference>
<sequence length="335" mass="36616">MANSELGFLREVELRLLRCTFPENSSAAAAAPPPPPHPRSSLLPLVDSLVAAVERGDYAAALSSDAARAPFAFAESWSPGLGGVRRPVLRRGERSARPSCSAAPRTRGFRFSTPTNNRNDPKNPTSVQSTSARSYSASASRRSSRSLSRTPTGEFSPFPIPLKKEGCSSGGGQWMCGLGISLLLLLRAGEILAVTGAELYYIVYAKALFSKIKNLSFEGKNSCSSRSVSWWLFRTVLLQQKILDERASSLYDLVQSLKNEVLLQFGKLEEVSNYWGNMLRDGEGLTIVSVSQLEAGMAEYQYDRVDSSRMHLKHAEEACNLCLSLLGFLAFGQYT</sequence>
<protein>
    <submittedName>
        <fullName evidence="4">Uncharacterized protein</fullName>
    </submittedName>
</protein>
<accession>A0A199W7I9</accession>
<dbReference type="AlphaFoldDB" id="A0A199W7I9"/>
<gene>
    <name evidence="4" type="ORF">ACMD2_19064</name>
</gene>
<feature type="non-terminal residue" evidence="4">
    <location>
        <position position="335"/>
    </location>
</feature>
<evidence type="ECO:0000256" key="1">
    <source>
        <dbReference type="ARBA" id="ARBA00022737"/>
    </source>
</evidence>
<dbReference type="PANTHER" id="PTHR16193:SF0">
    <property type="entry name" value="TETRATRICOPEPTIDE REPEAT PROTEIN 27"/>
    <property type="match status" value="1"/>
</dbReference>
<dbReference type="InterPro" id="IPR044244">
    <property type="entry name" value="TTC27/Emw1"/>
</dbReference>
<evidence type="ECO:0000313" key="5">
    <source>
        <dbReference type="Proteomes" id="UP000092600"/>
    </source>
</evidence>
<dbReference type="STRING" id="4615.A0A199W7I9"/>
<evidence type="ECO:0000256" key="3">
    <source>
        <dbReference type="SAM" id="MobiDB-lite"/>
    </source>
</evidence>
<keyword evidence="1" id="KW-0677">Repeat</keyword>
<keyword evidence="2" id="KW-0802">TPR repeat</keyword>
<feature type="compositionally biased region" description="Low complexity" evidence="3">
    <location>
        <begin position="125"/>
        <end position="150"/>
    </location>
</feature>
<evidence type="ECO:0000256" key="2">
    <source>
        <dbReference type="ARBA" id="ARBA00022803"/>
    </source>
</evidence>
<proteinExistence type="predicted"/>
<evidence type="ECO:0000313" key="4">
    <source>
        <dbReference type="EMBL" id="OAY85422.1"/>
    </source>
</evidence>
<feature type="compositionally biased region" description="Polar residues" evidence="3">
    <location>
        <begin position="112"/>
        <end position="124"/>
    </location>
</feature>